<dbReference type="Proteomes" id="UP000510821">
    <property type="component" value="Chromosome"/>
</dbReference>
<gene>
    <name evidence="2" type="ORF">Sv326_1097</name>
</gene>
<keyword evidence="1" id="KW-0472">Membrane</keyword>
<evidence type="ECO:0000256" key="1">
    <source>
        <dbReference type="SAM" id="Phobius"/>
    </source>
</evidence>
<organism evidence="2 3">
    <name type="scientific">Fermentimicrarchaeum limneticum</name>
    <dbReference type="NCBI Taxonomy" id="2795018"/>
    <lineage>
        <taxon>Archaea</taxon>
        <taxon>Candidatus Micrarchaeota</taxon>
        <taxon>Candidatus Fermentimicrarchaeales</taxon>
        <taxon>Candidatus Fermentimicrarchaeaceae</taxon>
        <taxon>Candidatus Fermentimicrarchaeum</taxon>
    </lineage>
</organism>
<protein>
    <submittedName>
        <fullName evidence="2">Uncharacterized protein</fullName>
    </submittedName>
</protein>
<dbReference type="EMBL" id="CP058998">
    <property type="protein sequence ID" value="QLJ53272.1"/>
    <property type="molecule type" value="Genomic_DNA"/>
</dbReference>
<reference evidence="3" key="1">
    <citation type="submission" date="2020-07" db="EMBL/GenBank/DDBJ databases">
        <title>Metabolic diversity and evolutionary history of the archaeal phylum ###Micrarchaeota### uncovered from a freshwater lake metagenome.</title>
        <authorList>
            <person name="Kadnikov V.V."/>
            <person name="Savvichev A.S."/>
            <person name="Mardanov A.V."/>
            <person name="Beletsky A.V."/>
            <person name="Chupakov A.V."/>
            <person name="Kokryatskaya N.M."/>
            <person name="Pimenov N.V."/>
            <person name="Ravin N.V."/>
        </authorList>
    </citation>
    <scope>NUCLEOTIDE SEQUENCE [LARGE SCALE GENOMIC DNA]</scope>
</reference>
<keyword evidence="1" id="KW-0812">Transmembrane</keyword>
<accession>A0A7D5XI90</accession>
<keyword evidence="1" id="KW-1133">Transmembrane helix</keyword>
<evidence type="ECO:0000313" key="3">
    <source>
        <dbReference type="Proteomes" id="UP000510821"/>
    </source>
</evidence>
<proteinExistence type="predicted"/>
<feature type="transmembrane region" description="Helical" evidence="1">
    <location>
        <begin position="137"/>
        <end position="163"/>
    </location>
</feature>
<dbReference type="AlphaFoldDB" id="A0A7D5XI90"/>
<evidence type="ECO:0000313" key="2">
    <source>
        <dbReference type="EMBL" id="QLJ53272.1"/>
    </source>
</evidence>
<feature type="transmembrane region" description="Helical" evidence="1">
    <location>
        <begin position="32"/>
        <end position="50"/>
    </location>
</feature>
<dbReference type="KEGG" id="flt:Sv326_1097"/>
<name>A0A7D5XI90_FERL1</name>
<sequence length="212" mass="23403">MEYYLLLVSFAFLGAGLKYIDCVYDEGVFDKRVAIALGVMCGLLGGYIIATDRTASSIGIAVVIGVAISRKIDTPVFMVATVVAFAIPIFLANSIMLNWLPIAALVFGGIIDEMGNNRADLGLINSPFWKTFFHFRFSMQVVMLLLVIAGVFEPIYFLAFFLFDLSYHMVGGYANRIIRGMYEFIVMDTPDEIIVRRVGTASNGLFNGNSEL</sequence>